<dbReference type="EMBL" id="QKYT01000730">
    <property type="protein sequence ID" value="RIA81894.1"/>
    <property type="molecule type" value="Genomic_DNA"/>
</dbReference>
<comment type="caution">
    <text evidence="1">The sequence shown here is derived from an EMBL/GenBank/DDBJ whole genome shotgun (WGS) entry which is preliminary data.</text>
</comment>
<protein>
    <submittedName>
        <fullName evidence="1">Uncharacterized protein</fullName>
    </submittedName>
</protein>
<gene>
    <name evidence="1" type="ORF">C1645_836224</name>
</gene>
<proteinExistence type="predicted"/>
<keyword evidence="2" id="KW-1185">Reference proteome</keyword>
<reference evidence="1 2" key="1">
    <citation type="submission" date="2018-06" db="EMBL/GenBank/DDBJ databases">
        <title>Comparative genomics reveals the genomic features of Rhizophagus irregularis, R. cerebriforme, R. diaphanum and Gigaspora rosea, and their symbiotic lifestyle signature.</title>
        <authorList>
            <person name="Morin E."/>
            <person name="San Clemente H."/>
            <person name="Chen E.C.H."/>
            <person name="De La Providencia I."/>
            <person name="Hainaut M."/>
            <person name="Kuo A."/>
            <person name="Kohler A."/>
            <person name="Murat C."/>
            <person name="Tang N."/>
            <person name="Roy S."/>
            <person name="Loubradou J."/>
            <person name="Henrissat B."/>
            <person name="Grigoriev I.V."/>
            <person name="Corradi N."/>
            <person name="Roux C."/>
            <person name="Martin F.M."/>
        </authorList>
    </citation>
    <scope>NUCLEOTIDE SEQUENCE [LARGE SCALE GENOMIC DNA]</scope>
    <source>
        <strain evidence="1 2">DAOM 227022</strain>
    </source>
</reference>
<name>A0A397SHF2_9GLOM</name>
<dbReference type="OrthoDB" id="2434385at2759"/>
<dbReference type="AlphaFoldDB" id="A0A397SHF2"/>
<dbReference type="Proteomes" id="UP000265703">
    <property type="component" value="Unassembled WGS sequence"/>
</dbReference>
<evidence type="ECO:0000313" key="2">
    <source>
        <dbReference type="Proteomes" id="UP000265703"/>
    </source>
</evidence>
<accession>A0A397SHF2</accession>
<organism evidence="1 2">
    <name type="scientific">Glomus cerebriforme</name>
    <dbReference type="NCBI Taxonomy" id="658196"/>
    <lineage>
        <taxon>Eukaryota</taxon>
        <taxon>Fungi</taxon>
        <taxon>Fungi incertae sedis</taxon>
        <taxon>Mucoromycota</taxon>
        <taxon>Glomeromycotina</taxon>
        <taxon>Glomeromycetes</taxon>
        <taxon>Glomerales</taxon>
        <taxon>Glomeraceae</taxon>
        <taxon>Glomus</taxon>
    </lineage>
</organism>
<sequence length="117" mass="13897">MVDNKIITNLLEILNDEEYYDITIEVASFENDYFSELQKYCNDLISIWEHVGFAQNLELPFDIIDYPKDDFNILKNTLQQCIPFVKFGNFTSKEFLDKVLPYEQILPKELYKNLLKA</sequence>
<evidence type="ECO:0000313" key="1">
    <source>
        <dbReference type="EMBL" id="RIA81894.1"/>
    </source>
</evidence>